<evidence type="ECO:0000313" key="2">
    <source>
        <dbReference type="EMBL" id="VDI52961.1"/>
    </source>
</evidence>
<sequence length="201" mass="23569">MAENGSFLRLKLKSQMRPQVSNDVQTNTIHISESASQKKTAAQRENWSSEQKIHQREKTRLRVRKWREERKPEEIVKLKKKTKPKTRAQVSSQREYWQRKKEEQRAKYSSQKRRRINEKRRLQYKLDKSKSTTENLMPAESTETHQGYSTKEAERKAIYRASLHLPSSPEKFASVVGGLTAKATPRKREALTKHGLLLTPT</sequence>
<organism evidence="2 3">
    <name type="scientific">Mytilus galloprovincialis</name>
    <name type="common">Mediterranean mussel</name>
    <dbReference type="NCBI Taxonomy" id="29158"/>
    <lineage>
        <taxon>Eukaryota</taxon>
        <taxon>Metazoa</taxon>
        <taxon>Spiralia</taxon>
        <taxon>Lophotrochozoa</taxon>
        <taxon>Mollusca</taxon>
        <taxon>Bivalvia</taxon>
        <taxon>Autobranchia</taxon>
        <taxon>Pteriomorphia</taxon>
        <taxon>Mytilida</taxon>
        <taxon>Mytiloidea</taxon>
        <taxon>Mytilidae</taxon>
        <taxon>Mytilinae</taxon>
        <taxon>Mytilus</taxon>
    </lineage>
</organism>
<gene>
    <name evidence="2" type="ORF">MGAL_10B067466</name>
</gene>
<dbReference type="Proteomes" id="UP000596742">
    <property type="component" value="Unassembled WGS sequence"/>
</dbReference>
<dbReference type="EMBL" id="UYJE01007247">
    <property type="protein sequence ID" value="VDI52961.1"/>
    <property type="molecule type" value="Genomic_DNA"/>
</dbReference>
<feature type="compositionally biased region" description="Polar residues" evidence="1">
    <location>
        <begin position="16"/>
        <end position="50"/>
    </location>
</feature>
<evidence type="ECO:0000313" key="3">
    <source>
        <dbReference type="Proteomes" id="UP000596742"/>
    </source>
</evidence>
<feature type="region of interest" description="Disordered" evidence="1">
    <location>
        <begin position="1"/>
        <end position="59"/>
    </location>
</feature>
<feature type="region of interest" description="Disordered" evidence="1">
    <location>
        <begin position="80"/>
        <end position="151"/>
    </location>
</feature>
<protein>
    <submittedName>
        <fullName evidence="2">Uncharacterized protein</fullName>
    </submittedName>
</protein>
<reference evidence="2" key="1">
    <citation type="submission" date="2018-11" db="EMBL/GenBank/DDBJ databases">
        <authorList>
            <person name="Alioto T."/>
            <person name="Alioto T."/>
        </authorList>
    </citation>
    <scope>NUCLEOTIDE SEQUENCE</scope>
</reference>
<keyword evidence="3" id="KW-1185">Reference proteome</keyword>
<accession>A0A8B6FP47</accession>
<dbReference type="AlphaFoldDB" id="A0A8B6FP47"/>
<dbReference type="OrthoDB" id="6128444at2759"/>
<evidence type="ECO:0000256" key="1">
    <source>
        <dbReference type="SAM" id="MobiDB-lite"/>
    </source>
</evidence>
<proteinExistence type="predicted"/>
<feature type="compositionally biased region" description="Basic and acidic residues" evidence="1">
    <location>
        <begin position="96"/>
        <end position="106"/>
    </location>
</feature>
<comment type="caution">
    <text evidence="2">The sequence shown here is derived from an EMBL/GenBank/DDBJ whole genome shotgun (WGS) entry which is preliminary data.</text>
</comment>
<name>A0A8B6FP47_MYTGA</name>
<feature type="compositionally biased region" description="Basic and acidic residues" evidence="1">
    <location>
        <begin position="119"/>
        <end position="131"/>
    </location>
</feature>